<evidence type="ECO:0000313" key="4">
    <source>
        <dbReference type="EMBL" id="MCZ2722135.1"/>
    </source>
</evidence>
<dbReference type="SUPFAM" id="SSF53474">
    <property type="entry name" value="alpha/beta-Hydrolases"/>
    <property type="match status" value="1"/>
</dbReference>
<reference evidence="4" key="1">
    <citation type="submission" date="2022-12" db="EMBL/GenBank/DDBJ databases">
        <title>Marinomonas 15G1-11 sp. nov, isolated from marine algae.</title>
        <authorList>
            <person name="Butt M."/>
            <person name="Choi D.G."/>
            <person name="Kim J.M."/>
            <person name="Lee J.K."/>
            <person name="Baek J.H."/>
            <person name="Jeon C.O."/>
        </authorList>
    </citation>
    <scope>NUCLEOTIDE SEQUENCE</scope>
    <source>
        <strain evidence="4">15G1-11</strain>
    </source>
</reference>
<gene>
    <name evidence="4" type="ORF">O1D97_10865</name>
</gene>
<dbReference type="EMBL" id="JAPUBN010000016">
    <property type="protein sequence ID" value="MCZ2722135.1"/>
    <property type="molecule type" value="Genomic_DNA"/>
</dbReference>
<dbReference type="RefSeq" id="WP_269125528.1">
    <property type="nucleotide sequence ID" value="NZ_JAPUBN010000016.1"/>
</dbReference>
<protein>
    <submittedName>
        <fullName evidence="4">Dienelactone hydrolase family protein</fullName>
    </submittedName>
</protein>
<comment type="similarity">
    <text evidence="1">Belongs to the AB hydrolase superfamily. AB hydrolase 2 family.</text>
</comment>
<feature type="domain" description="Phospholipase/carboxylesterase/thioesterase" evidence="3">
    <location>
        <begin position="7"/>
        <end position="219"/>
    </location>
</feature>
<dbReference type="InterPro" id="IPR003140">
    <property type="entry name" value="PLipase/COase/thioEstase"/>
</dbReference>
<dbReference type="PANTHER" id="PTHR10655">
    <property type="entry name" value="LYSOPHOSPHOLIPASE-RELATED"/>
    <property type="match status" value="1"/>
</dbReference>
<dbReference type="GO" id="GO:0016787">
    <property type="term" value="F:hydrolase activity"/>
    <property type="evidence" value="ECO:0007669"/>
    <property type="project" value="UniProtKB-KW"/>
</dbReference>
<accession>A0ABT4JUW2</accession>
<keyword evidence="5" id="KW-1185">Reference proteome</keyword>
<dbReference type="Gene3D" id="3.40.50.1820">
    <property type="entry name" value="alpha/beta hydrolase"/>
    <property type="match status" value="1"/>
</dbReference>
<organism evidence="4 5">
    <name type="scientific">Marinomonas phaeophyticola</name>
    <dbReference type="NCBI Taxonomy" id="3004091"/>
    <lineage>
        <taxon>Bacteria</taxon>
        <taxon>Pseudomonadati</taxon>
        <taxon>Pseudomonadota</taxon>
        <taxon>Gammaproteobacteria</taxon>
        <taxon>Oceanospirillales</taxon>
        <taxon>Oceanospirillaceae</taxon>
        <taxon>Marinomonas</taxon>
    </lineage>
</organism>
<dbReference type="Proteomes" id="UP001149719">
    <property type="component" value="Unassembled WGS sequence"/>
</dbReference>
<dbReference type="InterPro" id="IPR050565">
    <property type="entry name" value="LYPA1-2/EST-like"/>
</dbReference>
<dbReference type="InterPro" id="IPR029058">
    <property type="entry name" value="AB_hydrolase_fold"/>
</dbReference>
<sequence length="224" mass="24527">MQELECVVVETSSSIDSAVIWLHGLGSDGYDFQPIVKSLSLPESLGVRFIFPHAPIRPVTINGGMEMRAWYDILEMTIERKVDSKNIAESCAQVEAIINAQIEAGIPSKRIVLAGFSQGGVIAYKLGLTTQSKLAGIMALSTYLVESDALTDAAENVNGSTSILIHHGSEDPVVPFQLGMNAREVLLNKSYLVEFESYEMPHSVCPEQVVDISKWLQKVLLKSF</sequence>
<comment type="caution">
    <text evidence="4">The sequence shown here is derived from an EMBL/GenBank/DDBJ whole genome shotgun (WGS) entry which is preliminary data.</text>
</comment>
<dbReference type="Pfam" id="PF02230">
    <property type="entry name" value="Abhydrolase_2"/>
    <property type="match status" value="1"/>
</dbReference>
<name>A0ABT4JUW2_9GAMM</name>
<evidence type="ECO:0000259" key="3">
    <source>
        <dbReference type="Pfam" id="PF02230"/>
    </source>
</evidence>
<evidence type="ECO:0000313" key="5">
    <source>
        <dbReference type="Proteomes" id="UP001149719"/>
    </source>
</evidence>
<evidence type="ECO:0000256" key="2">
    <source>
        <dbReference type="ARBA" id="ARBA00022801"/>
    </source>
</evidence>
<evidence type="ECO:0000256" key="1">
    <source>
        <dbReference type="ARBA" id="ARBA00006499"/>
    </source>
</evidence>
<proteinExistence type="inferred from homology"/>
<dbReference type="PANTHER" id="PTHR10655:SF17">
    <property type="entry name" value="LYSOPHOSPHOLIPASE-LIKE PROTEIN 1"/>
    <property type="match status" value="1"/>
</dbReference>
<keyword evidence="2 4" id="KW-0378">Hydrolase</keyword>